<sequence>MVSWPDLGTRVAVRYRRPAGSVPPLTDAVGHLVAVGPTVRVQTKTGAVVEFAADDVVALRVLTDTPIRTSAIRALEHAAATARAGGQRVWLDGWLLRAADETGPTRNSAVPLDISARISSVPAIVTWYEQRGRDPWLAIPDRLLVLPPGVVGVAAEQVLVRDLTATPPNLGDTAPDDADRATVTDAPDGTRWVGLSVSGLPDDESAVRRCEAALAGAVRRGATRGYVEVAENDTAAAGLAHRLGFRPHHGRRYVDARGGWDTV</sequence>
<feature type="domain" description="Histone acetyltransferase Rv0428c-like C-terminal" evidence="2">
    <location>
        <begin position="69"/>
        <end position="169"/>
    </location>
</feature>
<dbReference type="Proteomes" id="UP000094224">
    <property type="component" value="Unassembled WGS sequence"/>
</dbReference>
<dbReference type="STRING" id="243061.AWC25_06740"/>
<dbReference type="InterPro" id="IPR056935">
    <property type="entry name" value="Rv0428c-like_C"/>
</dbReference>
<dbReference type="EMBL" id="MIHC01000020">
    <property type="protein sequence ID" value="ODR05831.1"/>
    <property type="molecule type" value="Genomic_DNA"/>
</dbReference>
<evidence type="ECO:0000259" key="2">
    <source>
        <dbReference type="Pfam" id="PF24553"/>
    </source>
</evidence>
<dbReference type="InterPro" id="IPR056934">
    <property type="entry name" value="SH3_Rv0428c"/>
</dbReference>
<keyword evidence="4" id="KW-1185">Reference proteome</keyword>
<dbReference type="AlphaFoldDB" id="A0A1E3SUL2"/>
<evidence type="ECO:0000313" key="4">
    <source>
        <dbReference type="Proteomes" id="UP000094224"/>
    </source>
</evidence>
<feature type="domain" description="Histone acetyltransferase Rv0428c-like SH3" evidence="1">
    <location>
        <begin position="5"/>
        <end position="60"/>
    </location>
</feature>
<comment type="caution">
    <text evidence="3">The sequence shown here is derived from an EMBL/GenBank/DDBJ whole genome shotgun (WGS) entry which is preliminary data.</text>
</comment>
<evidence type="ECO:0000259" key="1">
    <source>
        <dbReference type="Pfam" id="PF24551"/>
    </source>
</evidence>
<proteinExistence type="predicted"/>
<protein>
    <submittedName>
        <fullName evidence="3">GNAT family N-acetyltransferase</fullName>
    </submittedName>
</protein>
<dbReference type="RefSeq" id="WP_069400655.1">
    <property type="nucleotide sequence ID" value="NZ_MIHC01000020.1"/>
</dbReference>
<feature type="domain" description="Histone acetyltransferase Rv0428c-like C-terminal" evidence="2">
    <location>
        <begin position="179"/>
        <end position="254"/>
    </location>
</feature>
<dbReference type="Pfam" id="PF24551">
    <property type="entry name" value="SH3_Rv0428c"/>
    <property type="match status" value="1"/>
</dbReference>
<reference evidence="4" key="1">
    <citation type="submission" date="2016-09" db="EMBL/GenBank/DDBJ databases">
        <authorList>
            <person name="Greninger A.L."/>
            <person name="Jerome K.R."/>
            <person name="Mcnair B."/>
            <person name="Wallis C."/>
            <person name="Fang F."/>
        </authorList>
    </citation>
    <scope>NUCLEOTIDE SEQUENCE [LARGE SCALE GENOMIC DNA]</scope>
    <source>
        <strain evidence="4">BC1_M4</strain>
    </source>
</reference>
<accession>A0A1E3SUL2</accession>
<dbReference type="GO" id="GO:0016740">
    <property type="term" value="F:transferase activity"/>
    <property type="evidence" value="ECO:0007669"/>
    <property type="project" value="UniProtKB-KW"/>
</dbReference>
<evidence type="ECO:0000313" key="3">
    <source>
        <dbReference type="EMBL" id="ODR05831.1"/>
    </source>
</evidence>
<name>A0A1E3SUL2_9MYCO</name>
<keyword evidence="3" id="KW-0808">Transferase</keyword>
<gene>
    <name evidence="3" type="ORF">BHQ21_12735</name>
</gene>
<dbReference type="Pfam" id="PF24553">
    <property type="entry name" value="Rv0428c_C"/>
    <property type="match status" value="2"/>
</dbReference>
<organism evidence="3 4">
    <name type="scientific">Mycobacterium sherrisii</name>
    <dbReference type="NCBI Taxonomy" id="243061"/>
    <lineage>
        <taxon>Bacteria</taxon>
        <taxon>Bacillati</taxon>
        <taxon>Actinomycetota</taxon>
        <taxon>Actinomycetes</taxon>
        <taxon>Mycobacteriales</taxon>
        <taxon>Mycobacteriaceae</taxon>
        <taxon>Mycobacterium</taxon>
        <taxon>Mycobacterium simiae complex</taxon>
    </lineage>
</organism>